<keyword evidence="6" id="KW-1185">Reference proteome</keyword>
<dbReference type="RefSeq" id="WP_265786760.1">
    <property type="nucleotide sequence ID" value="NZ_BAABRS010000001.1"/>
</dbReference>
<feature type="domain" description="Gylcosyl hydrolase 115 C-terminal" evidence="4">
    <location>
        <begin position="701"/>
        <end position="862"/>
    </location>
</feature>
<keyword evidence="2" id="KW-0732">Signal</keyword>
<evidence type="ECO:0000259" key="4">
    <source>
        <dbReference type="Pfam" id="PF17829"/>
    </source>
</evidence>
<keyword evidence="1 5" id="KW-0378">Hydrolase</keyword>
<dbReference type="InterPro" id="IPR029018">
    <property type="entry name" value="Hex-like_dom2"/>
</dbReference>
<feature type="chain" id="PRO_5046625496" evidence="2">
    <location>
        <begin position="38"/>
        <end position="872"/>
    </location>
</feature>
<sequence length="872" mass="98910">MFTTNPSFSIMNATTTLFRNLSLTCLLVFSLALTVAAQQTSGLASEIITTQPQSDVDFPIVSEGAEASPLRYDANDYEGVVRAICDLQSDIDTVTGMQPELVTSESSAGHQIIIGTLGKSEVIDQLVTEGKLDDKDLKDKWESFVITTVENPSTGGDQALVIAGSNERGTIYGIYELSKQLGVSPWYWWADVPVDQRASAYASSGYYTSGEPAVKYRGIFINDEEPAFGGWAREKFGGINSDMYKHVFELILRLRGNYMWPAMWGKAFNEDDPKNPELADKYGIVMGTSHHEPMMRAQAEWSAHGDEYNNGEWNYLTNEEGLKQFWINGFERNHEYENLVTLGMRGDGDMEMEGTGSLQKNIDLMEKIIADQRDIIENVTGKSASETPQVWALYKEVLQYYEQGMEVPDDVIILLADDNWGDVRKLPELNEEKHPGGYGMYYHVDYHGAPRSYRWLNMNQLPHMWEQLQLTYDYGVDKVWILNVGDIKPMEYPTTFFLDMAWNPESFNAHNLKDYAEKFLEDKIGADRAEEAADILTTASKFNSRITAELLDENTFNLQSGEFQQVRDSYLALEARALRQYKDLPKRYEDVYYQLILFPVQAMANLYDMYYALAMNKKLAAENDLRANYWADHVVEAFKRDSALTEEFHQIADGKWNHMMDQTHIGYESWTQPKGGDQMPEVNRVDSSEATQGGYIFNEANNDVVVMEAEHYYENEAADNAKWTVIPDLGRTLSGIALMPYTEQTDGASLTYRFNLDTEADSVKLRTIFGTTLPFNGEGHHVAASLNGGEEVVWNINENLTWENNYSLMYPTAAARIIETEQTMALPESSDDTHRLTIRPLDPGVVFHKMIIDEGGYVETFLKMSESSYVKE</sequence>
<proteinExistence type="predicted"/>
<name>A0ABT3PUG2_9BACT</name>
<dbReference type="Pfam" id="PF17829">
    <property type="entry name" value="GH115_C"/>
    <property type="match status" value="1"/>
</dbReference>
<evidence type="ECO:0000256" key="1">
    <source>
        <dbReference type="ARBA" id="ARBA00022801"/>
    </source>
</evidence>
<dbReference type="EMBL" id="JAJNDC010000001">
    <property type="protein sequence ID" value="MCW9711495.1"/>
    <property type="molecule type" value="Genomic_DNA"/>
</dbReference>
<reference evidence="5 6" key="1">
    <citation type="submission" date="2021-11" db="EMBL/GenBank/DDBJ databases">
        <title>Aliifidinibius sp. nov., a new bacterium isolated from saline soil.</title>
        <authorList>
            <person name="Galisteo C."/>
            <person name="De La Haba R."/>
            <person name="Sanchez-Porro C."/>
            <person name="Ventosa A."/>
        </authorList>
    </citation>
    <scope>NUCLEOTIDE SEQUENCE [LARGE SCALE GENOMIC DNA]</scope>
    <source>
        <strain evidence="5 6">KACC 190600</strain>
    </source>
</reference>
<dbReference type="Gene3D" id="1.20.58.2150">
    <property type="match status" value="1"/>
</dbReference>
<gene>
    <name evidence="5" type="ORF">LQ318_01145</name>
</gene>
<accession>A0ABT3PUG2</accession>
<dbReference type="Gene3D" id="3.20.20.520">
    <property type="entry name" value="Glycosyl hydrolase family 115"/>
    <property type="match status" value="1"/>
</dbReference>
<feature type="signal peptide" evidence="2">
    <location>
        <begin position="1"/>
        <end position="37"/>
    </location>
</feature>
<evidence type="ECO:0000313" key="5">
    <source>
        <dbReference type="EMBL" id="MCW9711495.1"/>
    </source>
</evidence>
<dbReference type="PANTHER" id="PTHR37842">
    <property type="match status" value="1"/>
</dbReference>
<dbReference type="GO" id="GO:0016787">
    <property type="term" value="F:hydrolase activity"/>
    <property type="evidence" value="ECO:0007669"/>
    <property type="project" value="UniProtKB-KW"/>
</dbReference>
<evidence type="ECO:0000259" key="3">
    <source>
        <dbReference type="Pfam" id="PF03648"/>
    </source>
</evidence>
<organism evidence="5 6">
    <name type="scientific">Fodinibius salicampi</name>
    <dbReference type="NCBI Taxonomy" id="1920655"/>
    <lineage>
        <taxon>Bacteria</taxon>
        <taxon>Pseudomonadati</taxon>
        <taxon>Balneolota</taxon>
        <taxon>Balneolia</taxon>
        <taxon>Balneolales</taxon>
        <taxon>Balneolaceae</taxon>
        <taxon>Fodinibius</taxon>
    </lineage>
</organism>
<dbReference type="PANTHER" id="PTHR37842:SF2">
    <property type="entry name" value="GYLCOSYL HYDROLASE 115 C-TERMINAL DOMAIN-CONTAINING PROTEIN"/>
    <property type="match status" value="1"/>
</dbReference>
<evidence type="ECO:0000256" key="2">
    <source>
        <dbReference type="SAM" id="SignalP"/>
    </source>
</evidence>
<dbReference type="InterPro" id="IPR031924">
    <property type="entry name" value="GH115"/>
</dbReference>
<dbReference type="InterPro" id="IPR041437">
    <property type="entry name" value="GH115_C"/>
</dbReference>
<dbReference type="Proteomes" id="UP001207337">
    <property type="component" value="Unassembled WGS sequence"/>
</dbReference>
<dbReference type="Pfam" id="PF03648">
    <property type="entry name" value="Glyco_hydro_67N"/>
    <property type="match status" value="1"/>
</dbReference>
<comment type="caution">
    <text evidence="5">The sequence shown here is derived from an EMBL/GenBank/DDBJ whole genome shotgun (WGS) entry which is preliminary data.</text>
</comment>
<protein>
    <submittedName>
        <fullName evidence="5">Glycosyl hydrolase 115 family protein</fullName>
    </submittedName>
</protein>
<dbReference type="InterPro" id="IPR042301">
    <property type="entry name" value="GH115_sf"/>
</dbReference>
<feature type="domain" description="Alpha glucuronidase N-terminal" evidence="3">
    <location>
        <begin position="85"/>
        <end position="177"/>
    </location>
</feature>
<dbReference type="Gene3D" id="3.30.379.10">
    <property type="entry name" value="Chitobiase/beta-hexosaminidase domain 2-like"/>
    <property type="match status" value="1"/>
</dbReference>
<evidence type="ECO:0000313" key="6">
    <source>
        <dbReference type="Proteomes" id="UP001207337"/>
    </source>
</evidence>
<dbReference type="Gene3D" id="2.60.120.1620">
    <property type="match status" value="1"/>
</dbReference>
<dbReference type="InterPro" id="IPR005154">
    <property type="entry name" value="Glyco_hydro_67_aGlcAse_N"/>
</dbReference>
<dbReference type="Pfam" id="PF15979">
    <property type="entry name" value="Glyco_hydro_115"/>
    <property type="match status" value="1"/>
</dbReference>
<dbReference type="SUPFAM" id="SSF55545">
    <property type="entry name" value="beta-N-acetylhexosaminidase-like domain"/>
    <property type="match status" value="1"/>
</dbReference>